<feature type="domain" description="GRF-type" evidence="6">
    <location>
        <begin position="23"/>
        <end position="66"/>
    </location>
</feature>
<dbReference type="PROSITE" id="PS51999">
    <property type="entry name" value="ZF_GRF"/>
    <property type="match status" value="1"/>
</dbReference>
<evidence type="ECO:0000259" key="6">
    <source>
        <dbReference type="PROSITE" id="PS51999"/>
    </source>
</evidence>
<reference evidence="7 8" key="1">
    <citation type="submission" date="2022-03" db="EMBL/GenBank/DDBJ databases">
        <authorList>
            <person name="Macdonald S."/>
            <person name="Ahmed S."/>
            <person name="Newling K."/>
        </authorList>
    </citation>
    <scope>NUCLEOTIDE SEQUENCE [LARGE SCALE GENOMIC DNA]</scope>
</reference>
<proteinExistence type="predicted"/>
<keyword evidence="8" id="KW-1185">Reference proteome</keyword>
<keyword evidence="2 4" id="KW-0863">Zinc-finger</keyword>
<keyword evidence="5" id="KW-0812">Transmembrane</keyword>
<evidence type="ECO:0000256" key="5">
    <source>
        <dbReference type="SAM" id="Phobius"/>
    </source>
</evidence>
<keyword evidence="5" id="KW-0472">Membrane</keyword>
<accession>A0ABC8JD23</accession>
<organism evidence="7 8">
    <name type="scientific">Eruca vesicaria subsp. sativa</name>
    <name type="common">Garden rocket</name>
    <name type="synonym">Eruca sativa</name>
    <dbReference type="NCBI Taxonomy" id="29727"/>
    <lineage>
        <taxon>Eukaryota</taxon>
        <taxon>Viridiplantae</taxon>
        <taxon>Streptophyta</taxon>
        <taxon>Embryophyta</taxon>
        <taxon>Tracheophyta</taxon>
        <taxon>Spermatophyta</taxon>
        <taxon>Magnoliopsida</taxon>
        <taxon>eudicotyledons</taxon>
        <taxon>Gunneridae</taxon>
        <taxon>Pentapetalae</taxon>
        <taxon>rosids</taxon>
        <taxon>malvids</taxon>
        <taxon>Brassicales</taxon>
        <taxon>Brassicaceae</taxon>
        <taxon>Brassiceae</taxon>
        <taxon>Eruca</taxon>
    </lineage>
</organism>
<dbReference type="PANTHER" id="PTHR33248">
    <property type="entry name" value="ZINC ION-BINDING PROTEIN"/>
    <property type="match status" value="1"/>
</dbReference>
<keyword evidence="5" id="KW-1133">Transmembrane helix</keyword>
<dbReference type="GO" id="GO:0008270">
    <property type="term" value="F:zinc ion binding"/>
    <property type="evidence" value="ECO:0007669"/>
    <property type="project" value="UniProtKB-KW"/>
</dbReference>
<evidence type="ECO:0000256" key="1">
    <source>
        <dbReference type="ARBA" id="ARBA00022723"/>
    </source>
</evidence>
<evidence type="ECO:0000313" key="7">
    <source>
        <dbReference type="EMBL" id="CAH8313244.1"/>
    </source>
</evidence>
<dbReference type="Proteomes" id="UP001642260">
    <property type="component" value="Unassembled WGS sequence"/>
</dbReference>
<sequence>MSSSSSSSRCNGRRETVGVPNRCWCGAKLTTFGSKTKENLFRRFYICKIGVQRQNEDHLFKWVDEAIIDEINIVDVNQRQQQAEFASFMKATTEAIESQGKCLDEAIFDMKCRLEEQRTLITEGLASATKENATATIEDGLASSNLASAVAKTQTPLLNFAACGIVFGTLAFLYAKLSN</sequence>
<comment type="caution">
    <text evidence="7">The sequence shown here is derived from an EMBL/GenBank/DDBJ whole genome shotgun (WGS) entry which is preliminary data.</text>
</comment>
<dbReference type="EMBL" id="CAKOAT010077711">
    <property type="protein sequence ID" value="CAH8313244.1"/>
    <property type="molecule type" value="Genomic_DNA"/>
</dbReference>
<evidence type="ECO:0000256" key="2">
    <source>
        <dbReference type="ARBA" id="ARBA00022771"/>
    </source>
</evidence>
<gene>
    <name evidence="7" type="ORF">ERUC_LOCUS6668</name>
</gene>
<evidence type="ECO:0000313" key="8">
    <source>
        <dbReference type="Proteomes" id="UP001642260"/>
    </source>
</evidence>
<evidence type="ECO:0000256" key="3">
    <source>
        <dbReference type="ARBA" id="ARBA00022833"/>
    </source>
</evidence>
<protein>
    <recommendedName>
        <fullName evidence="6">GRF-type domain-containing protein</fullName>
    </recommendedName>
</protein>
<feature type="transmembrane region" description="Helical" evidence="5">
    <location>
        <begin position="157"/>
        <end position="175"/>
    </location>
</feature>
<keyword evidence="1" id="KW-0479">Metal-binding</keyword>
<name>A0ABC8JD23_ERUVS</name>
<dbReference type="AlphaFoldDB" id="A0ABC8JD23"/>
<keyword evidence="3" id="KW-0862">Zinc</keyword>
<dbReference type="InterPro" id="IPR010666">
    <property type="entry name" value="Znf_GRF"/>
</dbReference>
<evidence type="ECO:0000256" key="4">
    <source>
        <dbReference type="PROSITE-ProRule" id="PRU01343"/>
    </source>
</evidence>